<dbReference type="InterPro" id="IPR015660">
    <property type="entry name" value="MASH1/Ascl1a-like"/>
</dbReference>
<keyword evidence="7" id="KW-0238">DNA-binding</keyword>
<dbReference type="Proteomes" id="UP000585474">
    <property type="component" value="Unassembled WGS sequence"/>
</dbReference>
<dbReference type="InterPro" id="IPR011598">
    <property type="entry name" value="bHLH_dom"/>
</dbReference>
<reference evidence="7 8" key="1">
    <citation type="submission" date="2019-07" db="EMBL/GenBank/DDBJ databases">
        <title>De Novo Assembly of kiwifruit Actinidia rufa.</title>
        <authorList>
            <person name="Sugita-Konishi S."/>
            <person name="Sato K."/>
            <person name="Mori E."/>
            <person name="Abe Y."/>
            <person name="Kisaki G."/>
            <person name="Hamano K."/>
            <person name="Suezawa K."/>
            <person name="Otani M."/>
            <person name="Fukuda T."/>
            <person name="Manabe T."/>
            <person name="Gomi K."/>
            <person name="Tabuchi M."/>
            <person name="Akimitsu K."/>
            <person name="Kataoka I."/>
        </authorList>
    </citation>
    <scope>NUCLEOTIDE SEQUENCE [LARGE SCALE GENOMIC DNA]</scope>
    <source>
        <strain evidence="8">cv. Fuchu</strain>
    </source>
</reference>
<dbReference type="GO" id="GO:0090575">
    <property type="term" value="C:RNA polymerase II transcription regulator complex"/>
    <property type="evidence" value="ECO:0007669"/>
    <property type="project" value="TreeGrafter"/>
</dbReference>
<proteinExistence type="predicted"/>
<name>A0A7J0FR97_9ERIC</name>
<dbReference type="PANTHER" id="PTHR13935:SF155">
    <property type="entry name" value="TRANSCRIPTION FACTOR BHLH120-LIKE"/>
    <property type="match status" value="1"/>
</dbReference>
<evidence type="ECO:0000256" key="4">
    <source>
        <dbReference type="ARBA" id="ARBA00023242"/>
    </source>
</evidence>
<evidence type="ECO:0000256" key="5">
    <source>
        <dbReference type="SAM" id="MobiDB-lite"/>
    </source>
</evidence>
<dbReference type="SUPFAM" id="SSF47459">
    <property type="entry name" value="HLH, helix-loop-helix DNA-binding domain"/>
    <property type="match status" value="1"/>
</dbReference>
<dbReference type="PANTHER" id="PTHR13935">
    <property type="entry name" value="ACHAETE-SCUTE TRANSCRIPTION FACTOR-RELATED"/>
    <property type="match status" value="1"/>
</dbReference>
<dbReference type="GO" id="GO:0000981">
    <property type="term" value="F:DNA-binding transcription factor activity, RNA polymerase II-specific"/>
    <property type="evidence" value="ECO:0007669"/>
    <property type="project" value="TreeGrafter"/>
</dbReference>
<comment type="subcellular location">
    <subcellularLocation>
        <location evidence="1">Nucleus</location>
    </subcellularLocation>
</comment>
<dbReference type="Gene3D" id="4.10.280.10">
    <property type="entry name" value="Helix-loop-helix DNA-binding domain"/>
    <property type="match status" value="1"/>
</dbReference>
<evidence type="ECO:0000313" key="8">
    <source>
        <dbReference type="Proteomes" id="UP000585474"/>
    </source>
</evidence>
<keyword evidence="3" id="KW-0804">Transcription</keyword>
<keyword evidence="2" id="KW-0805">Transcription regulation</keyword>
<accession>A0A7J0FR97</accession>
<organism evidence="7 8">
    <name type="scientific">Actinidia rufa</name>
    <dbReference type="NCBI Taxonomy" id="165716"/>
    <lineage>
        <taxon>Eukaryota</taxon>
        <taxon>Viridiplantae</taxon>
        <taxon>Streptophyta</taxon>
        <taxon>Embryophyta</taxon>
        <taxon>Tracheophyta</taxon>
        <taxon>Spermatophyta</taxon>
        <taxon>Magnoliopsida</taxon>
        <taxon>eudicotyledons</taxon>
        <taxon>Gunneridae</taxon>
        <taxon>Pentapetalae</taxon>
        <taxon>asterids</taxon>
        <taxon>Ericales</taxon>
        <taxon>Actinidiaceae</taxon>
        <taxon>Actinidia</taxon>
    </lineage>
</organism>
<dbReference type="OrthoDB" id="1935281at2759"/>
<dbReference type="AlphaFoldDB" id="A0A7J0FR97"/>
<sequence>MDFVSSLFPYVQNDELFQFSSIPFQHNHPIIQQDSLLVTTTSLSDSGKPEDGGRRRKSSLAFDDNNIDESPSDHKRRKMIHRDIERQRRREMAVLHRSLKSTLPPEYIKGKRSISDHVHESVNYIRHLQKRAEELCEKRDGLKRLPNKSTANDDGSKVLPSTSLKDISVTIETSGERVHVILRGGWSLSKALDVLIQEGLTITSCISTTVNERLLHTIESEVSDGKSINPSEMQNRLEDLMA</sequence>
<dbReference type="GO" id="GO:0046983">
    <property type="term" value="F:protein dimerization activity"/>
    <property type="evidence" value="ECO:0007669"/>
    <property type="project" value="InterPro"/>
</dbReference>
<keyword evidence="8" id="KW-1185">Reference proteome</keyword>
<evidence type="ECO:0000259" key="6">
    <source>
        <dbReference type="PROSITE" id="PS50888"/>
    </source>
</evidence>
<evidence type="ECO:0000313" key="7">
    <source>
        <dbReference type="EMBL" id="GFZ01239.1"/>
    </source>
</evidence>
<keyword evidence="4" id="KW-0539">Nucleus</keyword>
<evidence type="ECO:0000256" key="2">
    <source>
        <dbReference type="ARBA" id="ARBA00023015"/>
    </source>
</evidence>
<dbReference type="PROSITE" id="PS50888">
    <property type="entry name" value="BHLH"/>
    <property type="match status" value="1"/>
</dbReference>
<dbReference type="Pfam" id="PF00010">
    <property type="entry name" value="HLH"/>
    <property type="match status" value="1"/>
</dbReference>
<dbReference type="InterPro" id="IPR036638">
    <property type="entry name" value="HLH_DNA-bd_sf"/>
</dbReference>
<protein>
    <submittedName>
        <fullName evidence="7">Basic helix-loop-helix (BHLH) DNA-binding superfamily protein</fullName>
    </submittedName>
</protein>
<gene>
    <name evidence="7" type="ORF">Acr_14g0008740</name>
</gene>
<evidence type="ECO:0000256" key="1">
    <source>
        <dbReference type="ARBA" id="ARBA00004123"/>
    </source>
</evidence>
<feature type="region of interest" description="Disordered" evidence="5">
    <location>
        <begin position="41"/>
        <end position="77"/>
    </location>
</feature>
<dbReference type="GO" id="GO:0000977">
    <property type="term" value="F:RNA polymerase II transcription regulatory region sequence-specific DNA binding"/>
    <property type="evidence" value="ECO:0007669"/>
    <property type="project" value="TreeGrafter"/>
</dbReference>
<dbReference type="CDD" id="cd18914">
    <property type="entry name" value="bHLH_AtORG2_like"/>
    <property type="match status" value="1"/>
</dbReference>
<feature type="domain" description="BHLH" evidence="6">
    <location>
        <begin position="76"/>
        <end position="128"/>
    </location>
</feature>
<comment type="caution">
    <text evidence="7">The sequence shown here is derived from an EMBL/GenBank/DDBJ whole genome shotgun (WGS) entry which is preliminary data.</text>
</comment>
<evidence type="ECO:0000256" key="3">
    <source>
        <dbReference type="ARBA" id="ARBA00023163"/>
    </source>
</evidence>
<dbReference type="EMBL" id="BJWL01000014">
    <property type="protein sequence ID" value="GFZ01239.1"/>
    <property type="molecule type" value="Genomic_DNA"/>
</dbReference>